<dbReference type="AlphaFoldDB" id="K2AD59"/>
<name>K2AD59_9BACT</name>
<organism evidence="1">
    <name type="scientific">uncultured bacterium</name>
    <name type="common">gcode 4</name>
    <dbReference type="NCBI Taxonomy" id="1234023"/>
    <lineage>
        <taxon>Bacteria</taxon>
        <taxon>environmental samples</taxon>
    </lineage>
</organism>
<evidence type="ECO:0000313" key="1">
    <source>
        <dbReference type="EMBL" id="EKD65975.1"/>
    </source>
</evidence>
<reference evidence="1" key="1">
    <citation type="journal article" date="2012" name="Science">
        <title>Fermentation, hydrogen, and sulfur metabolism in multiple uncultivated bacterial phyla.</title>
        <authorList>
            <person name="Wrighton K.C."/>
            <person name="Thomas B.C."/>
            <person name="Sharon I."/>
            <person name="Miller C.S."/>
            <person name="Castelle C.J."/>
            <person name="VerBerkmoes N.C."/>
            <person name="Wilkins M.J."/>
            <person name="Hettich R.L."/>
            <person name="Lipton M.S."/>
            <person name="Williams K.H."/>
            <person name="Long P.E."/>
            <person name="Banfield J.F."/>
        </authorList>
    </citation>
    <scope>NUCLEOTIDE SEQUENCE [LARGE SCALE GENOMIC DNA]</scope>
</reference>
<dbReference type="EMBL" id="AMFJ01021657">
    <property type="protein sequence ID" value="EKD65975.1"/>
    <property type="molecule type" value="Genomic_DNA"/>
</dbReference>
<proteinExistence type="predicted"/>
<sequence>MNKLELPKIPKLNTVELETWLDPYGKISDYCHTTISWDDFDKDENFFSLENKKKAFWENYKDNNIISVEQSNWSIEEIEISTIINGGMGTGISSTNMVKAMNKIWFWGHLSSVWIGDYYFNEFIPNFNKLKKSEQKNIITSEFNKIFKEELKLSDEFIEKHFFKCEDLWEQAKNKWFNCEVPWKAKMFRMKDLVGIYRETTKLKKEWINVWINCMYKTSSYIASLKIATLAWIDYITTAAWNPEKNPKEFLSGFFSDLDWEWIKYRKPAFWLLISSGNSRFLKDLDYKYYTFEEWDKAGWHIIRMWDKYEELEKIKKIFAKSDKKMPPIYAAGWIYNNAEIKKALAAWFSWVQIWTTLAVSEEAINGKWKEFKETLISGNHLWPVSKIDEIAFNSALVTEKKVNQFERIYRKKVLKYLGKEAVKAHIEFNEQDIEIIKNHFYKVIYNNFFNKEFIKEEGEYSFDQMALYNLIEVFIVQKAAWNQQKIFDILKSYGNSLKAIQEFKRFYEENQNSIPTHLVFDSTVGFPGRARLKPEMYKIILWKVESSGCVNCLTDCILAWRADVKPARWSNFCIVNWLDKIKEKGFSLDFSGRSTVPYSEIRPLKDTMAYFMGYYVER</sequence>
<gene>
    <name evidence="1" type="ORF">ACD_49C00071G0001</name>
</gene>
<protein>
    <submittedName>
        <fullName evidence="1">Uncharacterized protein</fullName>
    </submittedName>
</protein>
<comment type="caution">
    <text evidence="1">The sequence shown here is derived from an EMBL/GenBank/DDBJ whole genome shotgun (WGS) entry which is preliminary data.</text>
</comment>
<accession>K2AD59</accession>